<dbReference type="InterPro" id="IPR011008">
    <property type="entry name" value="Dimeric_a/b-barrel"/>
</dbReference>
<dbReference type="SUPFAM" id="SSF54909">
    <property type="entry name" value="Dimeric alpha+beta barrel"/>
    <property type="match status" value="1"/>
</dbReference>
<keyword evidence="2" id="KW-0575">Peroxidase</keyword>
<evidence type="ECO:0000256" key="4">
    <source>
        <dbReference type="ARBA" id="ARBA00022723"/>
    </source>
</evidence>
<evidence type="ECO:0008006" key="13">
    <source>
        <dbReference type="Google" id="ProtNLM"/>
    </source>
</evidence>
<evidence type="ECO:0000259" key="9">
    <source>
        <dbReference type="Pfam" id="PF20628"/>
    </source>
</evidence>
<dbReference type="EMBL" id="KN837472">
    <property type="protein sequence ID" value="KIJ24614.1"/>
    <property type="molecule type" value="Genomic_DNA"/>
</dbReference>
<dbReference type="InterPro" id="IPR048328">
    <property type="entry name" value="Dyp_perox_C"/>
</dbReference>
<feature type="domain" description="Dyp-type peroxidase C-terminal" evidence="9">
    <location>
        <begin position="158"/>
        <end position="331"/>
    </location>
</feature>
<dbReference type="PANTHER" id="PTHR30521">
    <property type="entry name" value="DEFERROCHELATASE/PEROXIDASE"/>
    <property type="match status" value="1"/>
</dbReference>
<feature type="domain" description="DyP dimeric alpha+beta barrel" evidence="10">
    <location>
        <begin position="2"/>
        <end position="111"/>
    </location>
</feature>
<feature type="non-terminal residue" evidence="11">
    <location>
        <position position="336"/>
    </location>
</feature>
<dbReference type="OrthoDB" id="3207336at2759"/>
<evidence type="ECO:0000259" key="10">
    <source>
        <dbReference type="Pfam" id="PF21105"/>
    </source>
</evidence>
<dbReference type="PANTHER" id="PTHR30521:SF4">
    <property type="entry name" value="DEFERROCHELATASE"/>
    <property type="match status" value="1"/>
</dbReference>
<keyword evidence="5" id="KW-0732">Signal</keyword>
<dbReference type="GO" id="GO:0004601">
    <property type="term" value="F:peroxidase activity"/>
    <property type="evidence" value="ECO:0007669"/>
    <property type="project" value="UniProtKB-KW"/>
</dbReference>
<protein>
    <recommendedName>
        <fullName evidence="13">Peroxidase</fullName>
    </recommendedName>
</protein>
<evidence type="ECO:0000256" key="6">
    <source>
        <dbReference type="ARBA" id="ARBA00023002"/>
    </source>
</evidence>
<evidence type="ECO:0000256" key="8">
    <source>
        <dbReference type="ARBA" id="ARBA00025737"/>
    </source>
</evidence>
<evidence type="ECO:0000313" key="12">
    <source>
        <dbReference type="Proteomes" id="UP000054279"/>
    </source>
</evidence>
<keyword evidence="3" id="KW-0349">Heme</keyword>
<dbReference type="GO" id="GO:0046872">
    <property type="term" value="F:metal ion binding"/>
    <property type="evidence" value="ECO:0007669"/>
    <property type="project" value="UniProtKB-KW"/>
</dbReference>
<dbReference type="Pfam" id="PF20628">
    <property type="entry name" value="Dyp_perox_C"/>
    <property type="match status" value="1"/>
</dbReference>
<sequence>LITTTTQLLDVNKQPNALVNVAFSQTGLTALNVTDNLGDPIFSAGQFANAANLGDPGTGNWVSAFKGTNIHGVFLLASDSTVLIDLEWAAVQVLFGSSISQIYTLSAQARPGSEEGHEHFGFADGISQPGITGFTANPQPGQIVIDPGHILLGETGDASIATRPAWAKDGSFLAFRQLAQLVPEFNKFLVDNPVSLPGLTAAQGSALMGARMVGRWKSGAPVDLTPVFDDPVLGADPTRNNNFNFSFPGEDLTSNQTRCPFSAHIRKTAPRADLTPVDTTHHIIRAGIPYGPEISSAEAASNTTITERGLAFVVAYQTDIGSGFQFLQQRWANNPK</sequence>
<comment type="cofactor">
    <cofactor evidence="1">
        <name>heme b</name>
        <dbReference type="ChEBI" id="CHEBI:60344"/>
    </cofactor>
</comment>
<comment type="similarity">
    <text evidence="8">Belongs to the DyP-type peroxidase family.</text>
</comment>
<evidence type="ECO:0000256" key="3">
    <source>
        <dbReference type="ARBA" id="ARBA00022617"/>
    </source>
</evidence>
<reference evidence="11 12" key="1">
    <citation type="submission" date="2014-06" db="EMBL/GenBank/DDBJ databases">
        <title>Evolutionary Origins and Diversification of the Mycorrhizal Mutualists.</title>
        <authorList>
            <consortium name="DOE Joint Genome Institute"/>
            <consortium name="Mycorrhizal Genomics Consortium"/>
            <person name="Kohler A."/>
            <person name="Kuo A."/>
            <person name="Nagy L.G."/>
            <person name="Floudas D."/>
            <person name="Copeland A."/>
            <person name="Barry K.W."/>
            <person name="Cichocki N."/>
            <person name="Veneault-Fourrey C."/>
            <person name="LaButti K."/>
            <person name="Lindquist E.A."/>
            <person name="Lipzen A."/>
            <person name="Lundell T."/>
            <person name="Morin E."/>
            <person name="Murat C."/>
            <person name="Riley R."/>
            <person name="Ohm R."/>
            <person name="Sun H."/>
            <person name="Tunlid A."/>
            <person name="Henrissat B."/>
            <person name="Grigoriev I.V."/>
            <person name="Hibbett D.S."/>
            <person name="Martin F."/>
        </authorList>
    </citation>
    <scope>NUCLEOTIDE SEQUENCE [LARGE SCALE GENOMIC DNA]</scope>
    <source>
        <strain evidence="11 12">SS14</strain>
    </source>
</reference>
<gene>
    <name evidence="11" type="ORF">M422DRAFT_194503</name>
</gene>
<evidence type="ECO:0000256" key="1">
    <source>
        <dbReference type="ARBA" id="ARBA00001970"/>
    </source>
</evidence>
<name>A0A0C9TRU5_SPHS4</name>
<dbReference type="GO" id="GO:0020037">
    <property type="term" value="F:heme binding"/>
    <property type="evidence" value="ECO:0007669"/>
    <property type="project" value="InterPro"/>
</dbReference>
<keyword evidence="6" id="KW-0560">Oxidoreductase</keyword>
<evidence type="ECO:0000256" key="7">
    <source>
        <dbReference type="ARBA" id="ARBA00023004"/>
    </source>
</evidence>
<evidence type="ECO:0000256" key="5">
    <source>
        <dbReference type="ARBA" id="ARBA00022729"/>
    </source>
</evidence>
<evidence type="ECO:0000256" key="2">
    <source>
        <dbReference type="ARBA" id="ARBA00022559"/>
    </source>
</evidence>
<dbReference type="PROSITE" id="PS51404">
    <property type="entry name" value="DYP_PEROXIDASE"/>
    <property type="match status" value="1"/>
</dbReference>
<accession>A0A0C9TRU5</accession>
<organism evidence="11 12">
    <name type="scientific">Sphaerobolus stellatus (strain SS14)</name>
    <dbReference type="NCBI Taxonomy" id="990650"/>
    <lineage>
        <taxon>Eukaryota</taxon>
        <taxon>Fungi</taxon>
        <taxon>Dikarya</taxon>
        <taxon>Basidiomycota</taxon>
        <taxon>Agaricomycotina</taxon>
        <taxon>Agaricomycetes</taxon>
        <taxon>Phallomycetidae</taxon>
        <taxon>Geastrales</taxon>
        <taxon>Sphaerobolaceae</taxon>
        <taxon>Sphaerobolus</taxon>
    </lineage>
</organism>
<keyword evidence="12" id="KW-1185">Reference proteome</keyword>
<dbReference type="AlphaFoldDB" id="A0A0C9TRU5"/>
<keyword evidence="7" id="KW-0408">Iron</keyword>
<evidence type="ECO:0000313" key="11">
    <source>
        <dbReference type="EMBL" id="KIJ24614.1"/>
    </source>
</evidence>
<dbReference type="Proteomes" id="UP000054279">
    <property type="component" value="Unassembled WGS sequence"/>
</dbReference>
<dbReference type="GO" id="GO:0005829">
    <property type="term" value="C:cytosol"/>
    <property type="evidence" value="ECO:0007669"/>
    <property type="project" value="TreeGrafter"/>
</dbReference>
<dbReference type="Pfam" id="PF21105">
    <property type="entry name" value="DyP_N"/>
    <property type="match status" value="1"/>
</dbReference>
<dbReference type="InterPro" id="IPR006314">
    <property type="entry name" value="Dyp_peroxidase"/>
</dbReference>
<keyword evidence="4" id="KW-0479">Metal-binding</keyword>
<proteinExistence type="inferred from homology"/>
<dbReference type="HOGENOM" id="CLU_015125_1_0_1"/>
<dbReference type="NCBIfam" id="TIGR01413">
    <property type="entry name" value="Dyp_perox_fam"/>
    <property type="match status" value="1"/>
</dbReference>
<dbReference type="InterPro" id="IPR049509">
    <property type="entry name" value="DyP_N"/>
</dbReference>